<organism evidence="1">
    <name type="scientific">marine sediment metagenome</name>
    <dbReference type="NCBI Taxonomy" id="412755"/>
    <lineage>
        <taxon>unclassified sequences</taxon>
        <taxon>metagenomes</taxon>
        <taxon>ecological metagenomes</taxon>
    </lineage>
</organism>
<name>A0A0F9CW65_9ZZZZ</name>
<dbReference type="AlphaFoldDB" id="A0A0F9CW65"/>
<dbReference type="EMBL" id="LAZR01031513">
    <property type="protein sequence ID" value="KKL53534.1"/>
    <property type="molecule type" value="Genomic_DNA"/>
</dbReference>
<evidence type="ECO:0000313" key="1">
    <source>
        <dbReference type="EMBL" id="KKL53534.1"/>
    </source>
</evidence>
<reference evidence="1" key="1">
    <citation type="journal article" date="2015" name="Nature">
        <title>Complex archaea that bridge the gap between prokaryotes and eukaryotes.</title>
        <authorList>
            <person name="Spang A."/>
            <person name="Saw J.H."/>
            <person name="Jorgensen S.L."/>
            <person name="Zaremba-Niedzwiedzka K."/>
            <person name="Martijn J."/>
            <person name="Lind A.E."/>
            <person name="van Eijk R."/>
            <person name="Schleper C."/>
            <person name="Guy L."/>
            <person name="Ettema T.J."/>
        </authorList>
    </citation>
    <scope>NUCLEOTIDE SEQUENCE</scope>
</reference>
<comment type="caution">
    <text evidence="1">The sequence shown here is derived from an EMBL/GenBank/DDBJ whole genome shotgun (WGS) entry which is preliminary data.</text>
</comment>
<gene>
    <name evidence="1" type="ORF">LCGC14_2274490</name>
</gene>
<proteinExistence type="predicted"/>
<accession>A0A0F9CW65</accession>
<protein>
    <submittedName>
        <fullName evidence="1">Uncharacterized protein</fullName>
    </submittedName>
</protein>
<sequence length="189" mass="20915">MSAERQGMINFVTAYIKVLTDQAAQNSPITSSNVVKEINKNAEEPIKATTARSYANIVKNALTKLNLITKSKREDDGRLIELSLIPILDSPEKAAEIITLVLKEVRKLSKKRGGRKINDERTVEDKIHETIDGRSIDNSEFMWGTDEKGTIHVRSASMHKVASISIPLGSKATLFMKDGTYMVIGSAQE</sequence>